<name>A0ABU2R287_9ACTN</name>
<dbReference type="Proteomes" id="UP001183610">
    <property type="component" value="Unassembled WGS sequence"/>
</dbReference>
<dbReference type="Gene3D" id="3.40.50.150">
    <property type="entry name" value="Vaccinia Virus protein VP39"/>
    <property type="match status" value="1"/>
</dbReference>
<evidence type="ECO:0000313" key="3">
    <source>
        <dbReference type="EMBL" id="MDT0410452.1"/>
    </source>
</evidence>
<keyword evidence="3" id="KW-0489">Methyltransferase</keyword>
<sequence>MSHSHHTPEHHTPEPHTPRAPHTPHDHNTPDPGHGLGAPAHGLGAPDPDPGAPAHDQHHELSADQAEILDLDAEVLASHIASLTDWLPLTAAPRHIVDLGSGTGAGTFALLARFPEAHVTAVDSSAPHLQRLREKACAAGLDGRVRTVHADLDAAAWPDLGAPDLVWASASMHHMADPDQALRHVRELLAPDGLFALLELSGFPRFMPPGEEAALEERAHTASDRFHAEHVPHRGAAWGPKLTAAGFGIAGERTLDVRIEAPENPAIARYALAGLTRLRTTVAETLSPEDLRALDTLIAPENLTPRRDLTVRTSRQIWAARP</sequence>
<feature type="region of interest" description="Disordered" evidence="1">
    <location>
        <begin position="1"/>
        <end position="60"/>
    </location>
</feature>
<feature type="compositionally biased region" description="Basic and acidic residues" evidence="1">
    <location>
        <begin position="1"/>
        <end position="29"/>
    </location>
</feature>
<proteinExistence type="predicted"/>
<dbReference type="PANTHER" id="PTHR43861:SF1">
    <property type="entry name" value="TRANS-ACONITATE 2-METHYLTRANSFERASE"/>
    <property type="match status" value="1"/>
</dbReference>
<organism evidence="3 4">
    <name type="scientific">Streptomyces evansiae</name>
    <dbReference type="NCBI Taxonomy" id="3075535"/>
    <lineage>
        <taxon>Bacteria</taxon>
        <taxon>Bacillati</taxon>
        <taxon>Actinomycetota</taxon>
        <taxon>Actinomycetes</taxon>
        <taxon>Kitasatosporales</taxon>
        <taxon>Streptomycetaceae</taxon>
        <taxon>Streptomyces</taxon>
    </lineage>
</organism>
<keyword evidence="4" id="KW-1185">Reference proteome</keyword>
<gene>
    <name evidence="3" type="ORF">RM698_15470</name>
</gene>
<dbReference type="EMBL" id="JAVRET010000032">
    <property type="protein sequence ID" value="MDT0410452.1"/>
    <property type="molecule type" value="Genomic_DNA"/>
</dbReference>
<dbReference type="PANTHER" id="PTHR43861">
    <property type="entry name" value="TRANS-ACONITATE 2-METHYLTRANSFERASE-RELATED"/>
    <property type="match status" value="1"/>
</dbReference>
<feature type="domain" description="Methyltransferase type 12" evidence="2">
    <location>
        <begin position="97"/>
        <end position="195"/>
    </location>
</feature>
<dbReference type="EC" id="2.1.-.-" evidence="3"/>
<protein>
    <submittedName>
        <fullName evidence="3">Class I SAM-dependent methyltransferase</fullName>
        <ecNumber evidence="3">2.1.-.-</ecNumber>
    </submittedName>
</protein>
<feature type="compositionally biased region" description="Low complexity" evidence="1">
    <location>
        <begin position="30"/>
        <end position="46"/>
    </location>
</feature>
<dbReference type="CDD" id="cd02440">
    <property type="entry name" value="AdoMet_MTases"/>
    <property type="match status" value="1"/>
</dbReference>
<comment type="caution">
    <text evidence="3">The sequence shown here is derived from an EMBL/GenBank/DDBJ whole genome shotgun (WGS) entry which is preliminary data.</text>
</comment>
<dbReference type="GO" id="GO:0032259">
    <property type="term" value="P:methylation"/>
    <property type="evidence" value="ECO:0007669"/>
    <property type="project" value="UniProtKB-KW"/>
</dbReference>
<evidence type="ECO:0000259" key="2">
    <source>
        <dbReference type="Pfam" id="PF08242"/>
    </source>
</evidence>
<reference evidence="4" key="1">
    <citation type="submission" date="2023-07" db="EMBL/GenBank/DDBJ databases">
        <title>30 novel species of actinomycetes from the DSMZ collection.</title>
        <authorList>
            <person name="Nouioui I."/>
        </authorList>
    </citation>
    <scope>NUCLEOTIDE SEQUENCE [LARGE SCALE GENOMIC DNA]</scope>
    <source>
        <strain evidence="4">DSM 41979</strain>
    </source>
</reference>
<dbReference type="RefSeq" id="WP_010274248.1">
    <property type="nucleotide sequence ID" value="NZ_JAVRET010000032.1"/>
</dbReference>
<keyword evidence="3" id="KW-0808">Transferase</keyword>
<evidence type="ECO:0000256" key="1">
    <source>
        <dbReference type="SAM" id="MobiDB-lite"/>
    </source>
</evidence>
<dbReference type="InterPro" id="IPR029063">
    <property type="entry name" value="SAM-dependent_MTases_sf"/>
</dbReference>
<dbReference type="InterPro" id="IPR013217">
    <property type="entry name" value="Methyltransf_12"/>
</dbReference>
<dbReference type="Pfam" id="PF08242">
    <property type="entry name" value="Methyltransf_12"/>
    <property type="match status" value="1"/>
</dbReference>
<evidence type="ECO:0000313" key="4">
    <source>
        <dbReference type="Proteomes" id="UP001183610"/>
    </source>
</evidence>
<dbReference type="GO" id="GO:0008168">
    <property type="term" value="F:methyltransferase activity"/>
    <property type="evidence" value="ECO:0007669"/>
    <property type="project" value="UniProtKB-KW"/>
</dbReference>
<dbReference type="SUPFAM" id="SSF53335">
    <property type="entry name" value="S-adenosyl-L-methionine-dependent methyltransferases"/>
    <property type="match status" value="1"/>
</dbReference>
<accession>A0ABU2R287</accession>